<dbReference type="Proteomes" id="UP001155840">
    <property type="component" value="Unassembled WGS sequence"/>
</dbReference>
<dbReference type="CDD" id="cd00090">
    <property type="entry name" value="HTH_ARSR"/>
    <property type="match status" value="1"/>
</dbReference>
<accession>A0AA43ZH92</accession>
<evidence type="ECO:0000313" key="5">
    <source>
        <dbReference type="EMBL" id="NHT76898.1"/>
    </source>
</evidence>
<keyword evidence="6" id="KW-1185">Reference proteome</keyword>
<dbReference type="InterPro" id="IPR051011">
    <property type="entry name" value="Metal_resp_trans_reg"/>
</dbReference>
<dbReference type="InterPro" id="IPR011991">
    <property type="entry name" value="ArsR-like_HTH"/>
</dbReference>
<evidence type="ECO:0000256" key="2">
    <source>
        <dbReference type="ARBA" id="ARBA00023125"/>
    </source>
</evidence>
<keyword evidence="2" id="KW-0238">DNA-binding</keyword>
<dbReference type="PANTHER" id="PTHR43132">
    <property type="entry name" value="ARSENICAL RESISTANCE OPERON REPRESSOR ARSR-RELATED"/>
    <property type="match status" value="1"/>
</dbReference>
<reference evidence="5" key="1">
    <citation type="submission" date="2020-03" db="EMBL/GenBank/DDBJ databases">
        <title>Ferranicluibacter endophyticum gen. nov., sp. nov., a new genus isolated from Rubus ulmifolius Schott. stem.</title>
        <authorList>
            <person name="Roca-Couso R."/>
            <person name="Flores-Felix J.D."/>
            <person name="Igual J.M."/>
            <person name="Rivas R."/>
        </authorList>
    </citation>
    <scope>NUCLEOTIDE SEQUENCE</scope>
    <source>
        <strain evidence="5">CRRU44</strain>
    </source>
</reference>
<dbReference type="InterPro" id="IPR036390">
    <property type="entry name" value="WH_DNA-bd_sf"/>
</dbReference>
<gene>
    <name evidence="5" type="ORF">G8E10_14250</name>
</gene>
<dbReference type="GO" id="GO:0003700">
    <property type="term" value="F:DNA-binding transcription factor activity"/>
    <property type="evidence" value="ECO:0007669"/>
    <property type="project" value="InterPro"/>
</dbReference>
<keyword evidence="3" id="KW-0804">Transcription</keyword>
<dbReference type="SMART" id="SM00418">
    <property type="entry name" value="HTH_ARSR"/>
    <property type="match status" value="1"/>
</dbReference>
<dbReference type="InterPro" id="IPR036388">
    <property type="entry name" value="WH-like_DNA-bd_sf"/>
</dbReference>
<comment type="caution">
    <text evidence="5">The sequence shown here is derived from an EMBL/GenBank/DDBJ whole genome shotgun (WGS) entry which is preliminary data.</text>
</comment>
<evidence type="ECO:0000259" key="4">
    <source>
        <dbReference type="PROSITE" id="PS50987"/>
    </source>
</evidence>
<dbReference type="Pfam" id="PF12802">
    <property type="entry name" value="MarR_2"/>
    <property type="match status" value="1"/>
</dbReference>
<dbReference type="InterPro" id="IPR000835">
    <property type="entry name" value="HTH_MarR-typ"/>
</dbReference>
<dbReference type="PROSITE" id="PS50987">
    <property type="entry name" value="HTH_ARSR_2"/>
    <property type="match status" value="1"/>
</dbReference>
<sequence length="110" mass="12277">MTKVQAEQAIIIIGSIANSQGISLIKVVLEGEVNVGALADRAGLSRSATSQHLTKFKVAGLLTQRRDRQSLYYMVTPEWVDFVRQMISIGEEQAIWWAENPIKPRIAIRV</sequence>
<dbReference type="EMBL" id="JAANCM010000006">
    <property type="protein sequence ID" value="NHT76898.1"/>
    <property type="molecule type" value="Genomic_DNA"/>
</dbReference>
<dbReference type="InterPro" id="IPR001845">
    <property type="entry name" value="HTH_ArsR_DNA-bd_dom"/>
</dbReference>
<organism evidence="5 6">
    <name type="scientific">Ferranicluibacter rubi</name>
    <dbReference type="NCBI Taxonomy" id="2715133"/>
    <lineage>
        <taxon>Bacteria</taxon>
        <taxon>Pseudomonadati</taxon>
        <taxon>Pseudomonadota</taxon>
        <taxon>Alphaproteobacteria</taxon>
        <taxon>Hyphomicrobiales</taxon>
        <taxon>Rhizobiaceae</taxon>
        <taxon>Ferranicluibacter</taxon>
    </lineage>
</organism>
<dbReference type="RefSeq" id="WP_167129816.1">
    <property type="nucleotide sequence ID" value="NZ_JAANCM010000006.1"/>
</dbReference>
<evidence type="ECO:0000256" key="1">
    <source>
        <dbReference type="ARBA" id="ARBA00023015"/>
    </source>
</evidence>
<dbReference type="PANTHER" id="PTHR43132:SF6">
    <property type="entry name" value="HTH-TYPE TRANSCRIPTIONAL REPRESSOR CZRA"/>
    <property type="match status" value="1"/>
</dbReference>
<name>A0AA43ZH92_9HYPH</name>
<dbReference type="SUPFAM" id="SSF46785">
    <property type="entry name" value="Winged helix' DNA-binding domain"/>
    <property type="match status" value="1"/>
</dbReference>
<feature type="domain" description="HTH arsR-type" evidence="4">
    <location>
        <begin position="1"/>
        <end position="95"/>
    </location>
</feature>
<evidence type="ECO:0000313" key="6">
    <source>
        <dbReference type="Proteomes" id="UP001155840"/>
    </source>
</evidence>
<dbReference type="GO" id="GO:0003677">
    <property type="term" value="F:DNA binding"/>
    <property type="evidence" value="ECO:0007669"/>
    <property type="project" value="UniProtKB-KW"/>
</dbReference>
<keyword evidence="1" id="KW-0805">Transcription regulation</keyword>
<evidence type="ECO:0000256" key="3">
    <source>
        <dbReference type="ARBA" id="ARBA00023163"/>
    </source>
</evidence>
<dbReference type="AlphaFoldDB" id="A0AA43ZH92"/>
<protein>
    <submittedName>
        <fullName evidence="5">Winged helix-turn-helix transcriptional regulator</fullName>
    </submittedName>
</protein>
<dbReference type="Gene3D" id="1.10.10.10">
    <property type="entry name" value="Winged helix-like DNA-binding domain superfamily/Winged helix DNA-binding domain"/>
    <property type="match status" value="1"/>
</dbReference>
<proteinExistence type="predicted"/>